<dbReference type="Proteomes" id="UP000179047">
    <property type="component" value="Unassembled WGS sequence"/>
</dbReference>
<dbReference type="EMBL" id="MGKP01000010">
    <property type="protein sequence ID" value="OGN29065.1"/>
    <property type="molecule type" value="Genomic_DNA"/>
</dbReference>
<name>A0A1F8GUH6_9BACT</name>
<organism evidence="1 2">
    <name type="scientific">Candidatus Yanofskybacteria bacterium RIFCSPLOWO2_01_FULL_49_25</name>
    <dbReference type="NCBI Taxonomy" id="1802701"/>
    <lineage>
        <taxon>Bacteria</taxon>
        <taxon>Candidatus Yanofskyibacteriota</taxon>
    </lineage>
</organism>
<dbReference type="STRING" id="1802701.A3A33_00205"/>
<proteinExistence type="predicted"/>
<comment type="caution">
    <text evidence="1">The sequence shown here is derived from an EMBL/GenBank/DDBJ whole genome shotgun (WGS) entry which is preliminary data.</text>
</comment>
<accession>A0A1F8GUH6</accession>
<reference evidence="1 2" key="1">
    <citation type="journal article" date="2016" name="Nat. Commun.">
        <title>Thousands of microbial genomes shed light on interconnected biogeochemical processes in an aquifer system.</title>
        <authorList>
            <person name="Anantharaman K."/>
            <person name="Brown C.T."/>
            <person name="Hug L.A."/>
            <person name="Sharon I."/>
            <person name="Castelle C.J."/>
            <person name="Probst A.J."/>
            <person name="Thomas B.C."/>
            <person name="Singh A."/>
            <person name="Wilkins M.J."/>
            <person name="Karaoz U."/>
            <person name="Brodie E.L."/>
            <person name="Williams K.H."/>
            <person name="Hubbard S.S."/>
            <person name="Banfield J.F."/>
        </authorList>
    </citation>
    <scope>NUCLEOTIDE SEQUENCE [LARGE SCALE GENOMIC DNA]</scope>
</reference>
<dbReference type="AlphaFoldDB" id="A0A1F8GUH6"/>
<evidence type="ECO:0000313" key="1">
    <source>
        <dbReference type="EMBL" id="OGN29065.1"/>
    </source>
</evidence>
<evidence type="ECO:0000313" key="2">
    <source>
        <dbReference type="Proteomes" id="UP000179047"/>
    </source>
</evidence>
<protein>
    <submittedName>
        <fullName evidence="1">Uncharacterized protein</fullName>
    </submittedName>
</protein>
<sequence length="136" mass="14872">MIKDSPNASAVAREVVETIKAGKLVRKGAIAIKHGYGPSIAQHPHKVTKTRSYQLEIAKAVESMEIERSRALALMPSRIGTAKYNHLVDGVDKLTKNIQLLSGHSTENRSIHIEISEVIAKKNQPTVDDAFIEHAG</sequence>
<gene>
    <name evidence="1" type="ORF">A3A33_00205</name>
</gene>